<feature type="region of interest" description="Disordered" evidence="1">
    <location>
        <begin position="617"/>
        <end position="652"/>
    </location>
</feature>
<evidence type="ECO:0000256" key="1">
    <source>
        <dbReference type="SAM" id="MobiDB-lite"/>
    </source>
</evidence>
<dbReference type="SUPFAM" id="SSF53474">
    <property type="entry name" value="alpha/beta-Hydrolases"/>
    <property type="match status" value="1"/>
</dbReference>
<feature type="compositionally biased region" description="Low complexity" evidence="1">
    <location>
        <begin position="628"/>
        <end position="646"/>
    </location>
</feature>
<dbReference type="PANTHER" id="PTHR48079">
    <property type="entry name" value="PROTEIN YEEZ"/>
    <property type="match status" value="1"/>
</dbReference>
<dbReference type="InterPro" id="IPR013120">
    <property type="entry name" value="FAR_NAD-bd"/>
</dbReference>
<protein>
    <submittedName>
        <fullName evidence="4">Alpha/beta fold hydrolase</fullName>
    </submittedName>
</protein>
<feature type="domain" description="AB hydrolase-1" evidence="3">
    <location>
        <begin position="388"/>
        <end position="610"/>
    </location>
</feature>
<dbReference type="EMBL" id="CP108482">
    <property type="protein sequence ID" value="WUS56374.1"/>
    <property type="molecule type" value="Genomic_DNA"/>
</dbReference>
<sequence length="652" mass="68742">MPSANSPMPKTPTRTPSTLVLGATGFIGRWLVLELLSSGLTVAAAVRGGTRRDGELREWLREHGADDRGLLTVDADITRPGLGLSPTDDARLATVRDVFNTAALYRFGLSRAEAHAANVDGALHALRWASTRPRLRRLVHISGYRVGTGPAVFPLPPHEADERYARLGAYEASKLEGDAAVRVEAGGLDVPLTVVNPSSVIGHSVTGEAGQYIGLANLVEQLWHGRLPALPGSRRTFLPVVAIDHLARFLAAVPEHDSGPLSVHTVLDPATPDLPELVGIVAAHLGVRAPRRLVPTTVLRRLPRVVTRTDPETLSFISEDRYDTSSADLLAESAGIGHPPVEDLLRRWAARLVADRFGAAPGRPAGSFVGLAGSRSYVAGERVAPGYVLLHGLPLDSDGWHAVVDRLPAPSLLADLPGLGRSSPATGSTSQWLTELLAPVRSRPVIVAHSAAAGPALAYAAAHPERVSELVLVAPYFLQPRPPWAVRTAPIAATVLRRASADFLAGALLGPGPRGAEANATVAAAALGLRRPGVSERTARRLRNLQKPIKRAELSELLRSCPVPVRLVAGEHDPLTVAVPVNPAIALPVVTVPGAGHHPQLSHPARLAEVLAELTNPTTPADLPANDLASTALTSTDPTPTDPTAARLDVRP</sequence>
<dbReference type="InterPro" id="IPR029058">
    <property type="entry name" value="AB_hydrolase_fold"/>
</dbReference>
<dbReference type="Gene3D" id="3.40.50.1820">
    <property type="entry name" value="alpha/beta hydrolase"/>
    <property type="match status" value="1"/>
</dbReference>
<evidence type="ECO:0000313" key="4">
    <source>
        <dbReference type="EMBL" id="WUS56374.1"/>
    </source>
</evidence>
<dbReference type="PANTHER" id="PTHR48079:SF6">
    <property type="entry name" value="NAD(P)-BINDING DOMAIN-CONTAINING PROTEIN-RELATED"/>
    <property type="match status" value="1"/>
</dbReference>
<feature type="domain" description="Thioester reductase (TE)" evidence="2">
    <location>
        <begin position="22"/>
        <end position="249"/>
    </location>
</feature>
<dbReference type="Pfam" id="PF12697">
    <property type="entry name" value="Abhydrolase_6"/>
    <property type="match status" value="1"/>
</dbReference>
<proteinExistence type="predicted"/>
<evidence type="ECO:0000259" key="3">
    <source>
        <dbReference type="Pfam" id="PF12697"/>
    </source>
</evidence>
<evidence type="ECO:0000259" key="2">
    <source>
        <dbReference type="Pfam" id="PF07993"/>
    </source>
</evidence>
<keyword evidence="5" id="KW-1185">Reference proteome</keyword>
<organism evidence="4 5">
    <name type="scientific">Kitasatospora herbaricolor</name>
    <dbReference type="NCBI Taxonomy" id="68217"/>
    <lineage>
        <taxon>Bacteria</taxon>
        <taxon>Bacillati</taxon>
        <taxon>Actinomycetota</taxon>
        <taxon>Actinomycetes</taxon>
        <taxon>Kitasatosporales</taxon>
        <taxon>Streptomycetaceae</taxon>
        <taxon>Kitasatospora</taxon>
    </lineage>
</organism>
<dbReference type="InterPro" id="IPR051783">
    <property type="entry name" value="NAD(P)-dependent_oxidoreduct"/>
</dbReference>
<dbReference type="RefSeq" id="WP_329498895.1">
    <property type="nucleotide sequence ID" value="NZ_CP108460.1"/>
</dbReference>
<dbReference type="Proteomes" id="UP001432014">
    <property type="component" value="Chromosome"/>
</dbReference>
<reference evidence="4 5" key="1">
    <citation type="submission" date="2022-10" db="EMBL/GenBank/DDBJ databases">
        <title>The complete genomes of actinobacterial strains from the NBC collection.</title>
        <authorList>
            <person name="Joergensen T.S."/>
            <person name="Alvarez Arevalo M."/>
            <person name="Sterndorff E.B."/>
            <person name="Faurdal D."/>
            <person name="Vuksanovic O."/>
            <person name="Mourched A.-S."/>
            <person name="Charusanti P."/>
            <person name="Shaw S."/>
            <person name="Blin K."/>
            <person name="Weber T."/>
        </authorList>
    </citation>
    <scope>NUCLEOTIDE SEQUENCE [LARGE SCALE GENOMIC DNA]</scope>
    <source>
        <strain evidence="4 5">NBC_01247</strain>
    </source>
</reference>
<evidence type="ECO:0000313" key="5">
    <source>
        <dbReference type="Proteomes" id="UP001432014"/>
    </source>
</evidence>
<name>A0ABZ1W6E7_9ACTN</name>
<dbReference type="InterPro" id="IPR000073">
    <property type="entry name" value="AB_hydrolase_1"/>
</dbReference>
<keyword evidence="4" id="KW-0378">Hydrolase</keyword>
<dbReference type="Pfam" id="PF07993">
    <property type="entry name" value="NAD_binding_4"/>
    <property type="match status" value="1"/>
</dbReference>
<accession>A0ABZ1W6E7</accession>
<dbReference type="Gene3D" id="3.40.50.720">
    <property type="entry name" value="NAD(P)-binding Rossmann-like Domain"/>
    <property type="match status" value="1"/>
</dbReference>
<dbReference type="InterPro" id="IPR036291">
    <property type="entry name" value="NAD(P)-bd_dom_sf"/>
</dbReference>
<gene>
    <name evidence="4" type="ORF">OG469_13075</name>
</gene>
<dbReference type="SUPFAM" id="SSF51735">
    <property type="entry name" value="NAD(P)-binding Rossmann-fold domains"/>
    <property type="match status" value="1"/>
</dbReference>
<dbReference type="GO" id="GO:0016787">
    <property type="term" value="F:hydrolase activity"/>
    <property type="evidence" value="ECO:0007669"/>
    <property type="project" value="UniProtKB-KW"/>
</dbReference>